<organism evidence="1">
    <name type="scientific">Arundo donax</name>
    <name type="common">Giant reed</name>
    <name type="synonym">Donax arundinaceus</name>
    <dbReference type="NCBI Taxonomy" id="35708"/>
    <lineage>
        <taxon>Eukaryota</taxon>
        <taxon>Viridiplantae</taxon>
        <taxon>Streptophyta</taxon>
        <taxon>Embryophyta</taxon>
        <taxon>Tracheophyta</taxon>
        <taxon>Spermatophyta</taxon>
        <taxon>Magnoliopsida</taxon>
        <taxon>Liliopsida</taxon>
        <taxon>Poales</taxon>
        <taxon>Poaceae</taxon>
        <taxon>PACMAD clade</taxon>
        <taxon>Arundinoideae</taxon>
        <taxon>Arundineae</taxon>
        <taxon>Arundo</taxon>
    </lineage>
</organism>
<proteinExistence type="predicted"/>
<sequence length="52" mass="5824">MFSIIVACSFRVHIEYVAREVIAELTRVDLPDIDNQVATAVILLSILFMMGV</sequence>
<reference evidence="1" key="2">
    <citation type="journal article" date="2015" name="Data Brief">
        <title>Shoot transcriptome of the giant reed, Arundo donax.</title>
        <authorList>
            <person name="Barrero R.A."/>
            <person name="Guerrero F.D."/>
            <person name="Moolhuijzen P."/>
            <person name="Goolsby J.A."/>
            <person name="Tidwell J."/>
            <person name="Bellgard S.E."/>
            <person name="Bellgard M.I."/>
        </authorList>
    </citation>
    <scope>NUCLEOTIDE SEQUENCE</scope>
    <source>
        <tissue evidence="1">Shoot tissue taken approximately 20 cm above the soil surface</tissue>
    </source>
</reference>
<dbReference type="AlphaFoldDB" id="A0A0A8YP29"/>
<reference evidence="1" key="1">
    <citation type="submission" date="2014-09" db="EMBL/GenBank/DDBJ databases">
        <authorList>
            <person name="Magalhaes I.L.F."/>
            <person name="Oliveira U."/>
            <person name="Santos F.R."/>
            <person name="Vidigal T.H.D.A."/>
            <person name="Brescovit A.D."/>
            <person name="Santos A.J."/>
        </authorList>
    </citation>
    <scope>NUCLEOTIDE SEQUENCE</scope>
    <source>
        <tissue evidence="1">Shoot tissue taken approximately 20 cm above the soil surface</tissue>
    </source>
</reference>
<name>A0A0A8YP29_ARUDO</name>
<dbReference type="EMBL" id="GBRH01273318">
    <property type="protein sequence ID" value="JAD24577.1"/>
    <property type="molecule type" value="Transcribed_RNA"/>
</dbReference>
<protein>
    <submittedName>
        <fullName evidence="1">Uncharacterized protein</fullName>
    </submittedName>
</protein>
<accession>A0A0A8YP29</accession>
<evidence type="ECO:0000313" key="1">
    <source>
        <dbReference type="EMBL" id="JAD24577.1"/>
    </source>
</evidence>